<name>A0AAD8LA07_TARER</name>
<accession>A0AAD8LA07</accession>
<feature type="region of interest" description="Disordered" evidence="1">
    <location>
        <begin position="73"/>
        <end position="102"/>
    </location>
</feature>
<comment type="caution">
    <text evidence="2">The sequence shown here is derived from an EMBL/GenBank/DDBJ whole genome shotgun (WGS) entry which is preliminary data.</text>
</comment>
<reference evidence="2" key="1">
    <citation type="journal article" date="2023" name="bioRxiv">
        <title>Improved chromosome-level genome assembly for marigold (Tagetes erecta).</title>
        <authorList>
            <person name="Jiang F."/>
            <person name="Yuan L."/>
            <person name="Wang S."/>
            <person name="Wang H."/>
            <person name="Xu D."/>
            <person name="Wang A."/>
            <person name="Fan W."/>
        </authorList>
    </citation>
    <scope>NUCLEOTIDE SEQUENCE</scope>
    <source>
        <strain evidence="2">WSJ</strain>
        <tissue evidence="2">Leaf</tissue>
    </source>
</reference>
<proteinExistence type="predicted"/>
<dbReference type="Proteomes" id="UP001229421">
    <property type="component" value="Unassembled WGS sequence"/>
</dbReference>
<organism evidence="2 3">
    <name type="scientific">Tagetes erecta</name>
    <name type="common">African marigold</name>
    <dbReference type="NCBI Taxonomy" id="13708"/>
    <lineage>
        <taxon>Eukaryota</taxon>
        <taxon>Viridiplantae</taxon>
        <taxon>Streptophyta</taxon>
        <taxon>Embryophyta</taxon>
        <taxon>Tracheophyta</taxon>
        <taxon>Spermatophyta</taxon>
        <taxon>Magnoliopsida</taxon>
        <taxon>eudicotyledons</taxon>
        <taxon>Gunneridae</taxon>
        <taxon>Pentapetalae</taxon>
        <taxon>asterids</taxon>
        <taxon>campanulids</taxon>
        <taxon>Asterales</taxon>
        <taxon>Asteraceae</taxon>
        <taxon>Asteroideae</taxon>
        <taxon>Heliantheae alliance</taxon>
        <taxon>Tageteae</taxon>
        <taxon>Tagetes</taxon>
    </lineage>
</organism>
<evidence type="ECO:0000313" key="2">
    <source>
        <dbReference type="EMBL" id="KAK1437677.1"/>
    </source>
</evidence>
<dbReference type="PANTHER" id="PTHR34545:SF7">
    <property type="entry name" value="CLAVATA3_ESR (CLE)-RELATED PROTEIN 16"/>
    <property type="match status" value="1"/>
</dbReference>
<evidence type="ECO:0000313" key="3">
    <source>
        <dbReference type="Proteomes" id="UP001229421"/>
    </source>
</evidence>
<evidence type="ECO:0000256" key="1">
    <source>
        <dbReference type="SAM" id="MobiDB-lite"/>
    </source>
</evidence>
<protein>
    <submittedName>
        <fullName evidence="2">Uncharacterized protein</fullName>
    </submittedName>
</protein>
<gene>
    <name evidence="2" type="ORF">QVD17_03473</name>
</gene>
<sequence length="102" mass="11745">MPQDLSYELAKLRLCKTRKTHDSNPTTVQFLFIWVILMATHLPPSSADHRRHDPPPSAQKAVFFKPESLYFHPAARSRSPGKNDLYDEDKRMVHTGPNPLHN</sequence>
<dbReference type="InterPro" id="IPR033249">
    <property type="entry name" value="CLE_plant"/>
</dbReference>
<dbReference type="PANTHER" id="PTHR34545">
    <property type="entry name" value="CLAVATA3/ESR (CLE)-RELATED PROTEIN 22"/>
    <property type="match status" value="1"/>
</dbReference>
<dbReference type="EMBL" id="JAUHHV010000001">
    <property type="protein sequence ID" value="KAK1437677.1"/>
    <property type="molecule type" value="Genomic_DNA"/>
</dbReference>
<dbReference type="GO" id="GO:0048731">
    <property type="term" value="P:system development"/>
    <property type="evidence" value="ECO:0007669"/>
    <property type="project" value="InterPro"/>
</dbReference>
<dbReference type="AlphaFoldDB" id="A0AAD8LA07"/>
<keyword evidence="3" id="KW-1185">Reference proteome</keyword>